<comment type="caution">
    <text evidence="1">The sequence shown here is derived from an EMBL/GenBank/DDBJ whole genome shotgun (WGS) entry which is preliminary data.</text>
</comment>
<proteinExistence type="predicted"/>
<sequence>MKPFTGQFTVLAISLITAILTILAPEEALAGLEFCNRTTGGSTLALALAYYNVGTSHVRHGKDDSSDLTIIVKPRWTIRGWWEIAQNECITAINHDLNQTRYYYYAHSPDYSYNYSGDYQICGHKYGRFHIEYEINDEKLVQILALKTSGLDSASVDSETDLEKACANLGYQLLPFNQVYVGDAGDYTLNFID</sequence>
<dbReference type="EMBL" id="JXUO01000274">
    <property type="protein sequence ID" value="KKZ11637.1"/>
    <property type="molecule type" value="Genomic_DNA"/>
</dbReference>
<protein>
    <recommendedName>
        <fullName evidence="3">DUF1036 domain-containing protein</fullName>
    </recommendedName>
</protein>
<gene>
    <name evidence="1" type="ORF">TH68_08405</name>
</gene>
<dbReference type="Pfam" id="PF06282">
    <property type="entry name" value="DUF1036"/>
    <property type="match status" value="1"/>
</dbReference>
<organism evidence="1 2">
    <name type="scientific">Candidatus Synechococcus spongiarum 142</name>
    <dbReference type="NCBI Taxonomy" id="1608213"/>
    <lineage>
        <taxon>Bacteria</taxon>
        <taxon>Bacillati</taxon>
        <taxon>Cyanobacteriota</taxon>
        <taxon>Cyanophyceae</taxon>
        <taxon>Synechococcales</taxon>
        <taxon>Synechococcaceae</taxon>
        <taxon>Synechococcus</taxon>
    </lineage>
</organism>
<evidence type="ECO:0000313" key="2">
    <source>
        <dbReference type="Proteomes" id="UP000035054"/>
    </source>
</evidence>
<dbReference type="AlphaFoldDB" id="A0A6N3X253"/>
<dbReference type="InterPro" id="IPR009380">
    <property type="entry name" value="DUF1036"/>
</dbReference>
<accession>A0A6N3X253</accession>
<dbReference type="Proteomes" id="UP000035054">
    <property type="component" value="Unassembled WGS sequence"/>
</dbReference>
<name>A0A6N3X253_9SYNE</name>
<reference evidence="1 2" key="1">
    <citation type="submission" date="2015-01" db="EMBL/GenBank/DDBJ databases">
        <title>Lifestyle Evolution in Cyanobacterial Symbionts of Sponges.</title>
        <authorList>
            <person name="Burgsdorf I."/>
            <person name="Slaby B.M."/>
            <person name="Handley K.M."/>
            <person name="Haber M."/>
            <person name="Blom J."/>
            <person name="Marshall C.W."/>
            <person name="Gilbert J.A."/>
            <person name="Hentschel U."/>
            <person name="Steindler L."/>
        </authorList>
    </citation>
    <scope>NUCLEOTIDE SEQUENCE [LARGE SCALE GENOMIC DNA]</scope>
    <source>
        <strain evidence="1">142</strain>
    </source>
</reference>
<evidence type="ECO:0008006" key="3">
    <source>
        <dbReference type="Google" id="ProtNLM"/>
    </source>
</evidence>
<evidence type="ECO:0000313" key="1">
    <source>
        <dbReference type="EMBL" id="KKZ11637.1"/>
    </source>
</evidence>